<keyword evidence="4 10" id="KW-0328">Glycosyltransferase</keyword>
<feature type="transmembrane region" description="Helical" evidence="10">
    <location>
        <begin position="154"/>
        <end position="173"/>
    </location>
</feature>
<dbReference type="Pfam" id="PF16192">
    <property type="entry name" value="PMT_4TMC"/>
    <property type="match status" value="1"/>
</dbReference>
<keyword evidence="5 10" id="KW-0808">Transferase</keyword>
<keyword evidence="7 10" id="KW-1133">Transmembrane helix</keyword>
<feature type="transmembrane region" description="Helical" evidence="10">
    <location>
        <begin position="105"/>
        <end position="124"/>
    </location>
</feature>
<dbReference type="RefSeq" id="WP_283751991.1">
    <property type="nucleotide sequence ID" value="NZ_JAQOSP010000006.1"/>
</dbReference>
<evidence type="ECO:0000313" key="14">
    <source>
        <dbReference type="Proteomes" id="UP001235303"/>
    </source>
</evidence>
<feature type="transmembrane region" description="Helical" evidence="10">
    <location>
        <begin position="390"/>
        <end position="412"/>
    </location>
</feature>
<evidence type="ECO:0000256" key="6">
    <source>
        <dbReference type="ARBA" id="ARBA00022692"/>
    </source>
</evidence>
<evidence type="ECO:0000256" key="4">
    <source>
        <dbReference type="ARBA" id="ARBA00022676"/>
    </source>
</evidence>
<comment type="similarity">
    <text evidence="3 10">Belongs to the glycosyltransferase 39 family.</text>
</comment>
<evidence type="ECO:0000256" key="8">
    <source>
        <dbReference type="ARBA" id="ARBA00023136"/>
    </source>
</evidence>
<feature type="transmembrane region" description="Helical" evidence="10">
    <location>
        <begin position="12"/>
        <end position="33"/>
    </location>
</feature>
<dbReference type="EC" id="2.4.1.-" evidence="10"/>
<sequence length="461" mass="52809">MSKSHPTTIGSTLPWFSGGLLLLWIIALGLRFWGLNRFNTLVFDEVYFAKFAQNYLDKAPLFDAHPPLGKYLIAVGMALSDYFSWGDPSVTNDLTGSLRSPFSYRWLNAFTGSLIPLVVAWLSYQLTHRKSYALLSAGLMTIEGLFLVESRYALINIYLVLFGLLGQVFGLWALQSVNQWRILGLILSGISFGLSAAVKWNGLGFWLGFWGVIVAIKLWEGWGKGDRQSPHLSPNLSWYDRAAEFKLWSLPLYGFILPYLTYALVWIPHLQLNPEYSFWQMQGEIIGYHNRIGGGEEVHPYCSSWFSWPFLIRPVAYYYQAVNDGQVIFDVHAFGNPLLWWGATLAIATLSLCLLQRHQSPTLFNLSLYLGFNYLANWLPWSLVSRCVFLYHYMGALLFSILALSVILESWLYHEQPKFRQLAIITLGMMAIAFLFWLPITLGLPLSPQAFRLRMWFNTWI</sequence>
<feature type="transmembrane region" description="Helical" evidence="10">
    <location>
        <begin position="131"/>
        <end position="148"/>
    </location>
</feature>
<dbReference type="PANTHER" id="PTHR10050:SF46">
    <property type="entry name" value="PROTEIN O-MANNOSYL-TRANSFERASE 2"/>
    <property type="match status" value="1"/>
</dbReference>
<organism evidence="13 14">
    <name type="scientific">Roseofilum acuticapitatum BLCC-M154</name>
    <dbReference type="NCBI Taxonomy" id="3022444"/>
    <lineage>
        <taxon>Bacteria</taxon>
        <taxon>Bacillati</taxon>
        <taxon>Cyanobacteriota</taxon>
        <taxon>Cyanophyceae</taxon>
        <taxon>Desertifilales</taxon>
        <taxon>Desertifilaceae</taxon>
        <taxon>Roseofilum</taxon>
        <taxon>Roseofilum acuticapitatum</taxon>
    </lineage>
</organism>
<feature type="transmembrane region" description="Helical" evidence="10">
    <location>
        <begin position="362"/>
        <end position="384"/>
    </location>
</feature>
<evidence type="ECO:0000259" key="11">
    <source>
        <dbReference type="Pfam" id="PF02366"/>
    </source>
</evidence>
<keyword evidence="8 10" id="KW-0472">Membrane</keyword>
<proteinExistence type="inferred from homology"/>
<dbReference type="InterPro" id="IPR027005">
    <property type="entry name" value="PMT-like"/>
</dbReference>
<feature type="transmembrane region" description="Helical" evidence="10">
    <location>
        <begin position="180"/>
        <end position="197"/>
    </location>
</feature>
<evidence type="ECO:0000256" key="1">
    <source>
        <dbReference type="ARBA" id="ARBA00004127"/>
    </source>
</evidence>
<reference evidence="13 14" key="1">
    <citation type="submission" date="2023-01" db="EMBL/GenBank/DDBJ databases">
        <title>Novel diversity within Roseofilum (Cyanobacteria; Desertifilaceae) from marine benthic mats with descriptions of four novel species.</title>
        <authorList>
            <person name="Wang Y."/>
            <person name="Berthold D.E."/>
            <person name="Hu J."/>
            <person name="Lefler F.W."/>
            <person name="Laughinghouse H.D. IV."/>
        </authorList>
    </citation>
    <scope>NUCLEOTIDE SEQUENCE [LARGE SCALE GENOMIC DNA]</scope>
    <source>
        <strain evidence="13 14">BLCC-M154</strain>
    </source>
</reference>
<evidence type="ECO:0000256" key="10">
    <source>
        <dbReference type="RuleBase" id="RU367007"/>
    </source>
</evidence>
<feature type="transmembrane region" description="Helical" evidence="10">
    <location>
        <begin position="424"/>
        <end position="446"/>
    </location>
</feature>
<accession>A0ABT7AMV8</accession>
<dbReference type="InterPro" id="IPR032421">
    <property type="entry name" value="PMT_4TMC"/>
</dbReference>
<feature type="transmembrane region" description="Helical" evidence="10">
    <location>
        <begin position="247"/>
        <end position="267"/>
    </location>
</feature>
<dbReference type="EMBL" id="JAQOSP010000006">
    <property type="protein sequence ID" value="MDJ1168227.1"/>
    <property type="molecule type" value="Genomic_DNA"/>
</dbReference>
<dbReference type="Proteomes" id="UP001235303">
    <property type="component" value="Unassembled WGS sequence"/>
</dbReference>
<protein>
    <recommendedName>
        <fullName evidence="9 10">Polyprenol-phosphate-mannose--protein mannosyltransferase</fullName>
        <ecNumber evidence="10">2.4.1.-</ecNumber>
    </recommendedName>
</protein>
<evidence type="ECO:0000256" key="2">
    <source>
        <dbReference type="ARBA" id="ARBA00004922"/>
    </source>
</evidence>
<feature type="transmembrane region" description="Helical" evidence="10">
    <location>
        <begin position="203"/>
        <end position="219"/>
    </location>
</feature>
<keyword evidence="10" id="KW-1003">Cell membrane</keyword>
<dbReference type="Pfam" id="PF02366">
    <property type="entry name" value="PMT"/>
    <property type="match status" value="1"/>
</dbReference>
<evidence type="ECO:0000256" key="3">
    <source>
        <dbReference type="ARBA" id="ARBA00007222"/>
    </source>
</evidence>
<keyword evidence="14" id="KW-1185">Reference proteome</keyword>
<evidence type="ECO:0000256" key="5">
    <source>
        <dbReference type="ARBA" id="ARBA00022679"/>
    </source>
</evidence>
<feature type="domain" description="ArnT-like N-terminal" evidence="11">
    <location>
        <begin position="23"/>
        <end position="237"/>
    </location>
</feature>
<evidence type="ECO:0000313" key="13">
    <source>
        <dbReference type="EMBL" id="MDJ1168227.1"/>
    </source>
</evidence>
<evidence type="ECO:0000256" key="7">
    <source>
        <dbReference type="ARBA" id="ARBA00022989"/>
    </source>
</evidence>
<evidence type="ECO:0000256" key="9">
    <source>
        <dbReference type="ARBA" id="ARBA00093617"/>
    </source>
</evidence>
<feature type="transmembrane region" description="Helical" evidence="10">
    <location>
        <begin position="338"/>
        <end position="355"/>
    </location>
</feature>
<name>A0ABT7AMV8_9CYAN</name>
<feature type="domain" description="Protein O-mannosyl-transferase C-terminal four TM" evidence="12">
    <location>
        <begin position="277"/>
        <end position="460"/>
    </location>
</feature>
<comment type="function">
    <text evidence="10">Protein O-mannosyltransferase that catalyzes the transfer of a single mannose residue from a polyprenol phospho-mannosyl lipidic donor to the hydroxyl group of selected serine and threonine residues in acceptor proteins.</text>
</comment>
<comment type="subcellular location">
    <subcellularLocation>
        <location evidence="10">Cell membrane</location>
    </subcellularLocation>
    <subcellularLocation>
        <location evidence="1">Endomembrane system</location>
        <topology evidence="1">Multi-pass membrane protein</topology>
    </subcellularLocation>
</comment>
<dbReference type="PANTHER" id="PTHR10050">
    <property type="entry name" value="DOLICHYL-PHOSPHATE-MANNOSE--PROTEIN MANNOSYLTRANSFERASE"/>
    <property type="match status" value="1"/>
</dbReference>
<comment type="pathway">
    <text evidence="2 10">Protein modification; protein glycosylation.</text>
</comment>
<gene>
    <name evidence="13" type="ORF">PMG71_02145</name>
</gene>
<evidence type="ECO:0000259" key="12">
    <source>
        <dbReference type="Pfam" id="PF16192"/>
    </source>
</evidence>
<comment type="caution">
    <text evidence="13">The sequence shown here is derived from an EMBL/GenBank/DDBJ whole genome shotgun (WGS) entry which is preliminary data.</text>
</comment>
<keyword evidence="6 10" id="KW-0812">Transmembrane</keyword>
<dbReference type="InterPro" id="IPR003342">
    <property type="entry name" value="ArnT-like_N"/>
</dbReference>